<evidence type="ECO:0000313" key="2">
    <source>
        <dbReference type="EMBL" id="GAM33471.1"/>
    </source>
</evidence>
<dbReference type="Pfam" id="PF24494">
    <property type="entry name" value="DUF7587"/>
    <property type="match status" value="1"/>
</dbReference>
<organism evidence="2 3">
    <name type="scientific">Talaromyces pinophilus</name>
    <name type="common">Penicillium pinophilum</name>
    <dbReference type="NCBI Taxonomy" id="128442"/>
    <lineage>
        <taxon>Eukaryota</taxon>
        <taxon>Fungi</taxon>
        <taxon>Dikarya</taxon>
        <taxon>Ascomycota</taxon>
        <taxon>Pezizomycotina</taxon>
        <taxon>Eurotiomycetes</taxon>
        <taxon>Eurotiomycetidae</taxon>
        <taxon>Eurotiales</taxon>
        <taxon>Trichocomaceae</taxon>
        <taxon>Talaromyces</taxon>
        <taxon>Talaromyces sect. Talaromyces</taxon>
    </lineage>
</organism>
<dbReference type="EMBL" id="DF933800">
    <property type="protein sequence ID" value="GAM33471.1"/>
    <property type="molecule type" value="Genomic_DNA"/>
</dbReference>
<accession>A0A0B8N3M6</accession>
<reference evidence="3" key="1">
    <citation type="journal article" date="2015" name="Genome Announc.">
        <title>Draft genome sequence of Talaromyces cellulolyticus strain Y-94, a source of lignocellulosic biomass-degrading enzymes.</title>
        <authorList>
            <person name="Fujii T."/>
            <person name="Koike H."/>
            <person name="Sawayama S."/>
            <person name="Yano S."/>
            <person name="Inoue H."/>
        </authorList>
    </citation>
    <scope>NUCLEOTIDE SEQUENCE [LARGE SCALE GENOMIC DNA]</scope>
    <source>
        <strain evidence="3">Y-94</strain>
    </source>
</reference>
<gene>
    <name evidence="2" type="ORF">TCE0_004f00386</name>
</gene>
<dbReference type="InterPro" id="IPR056009">
    <property type="entry name" value="DUF7587"/>
</dbReference>
<protein>
    <recommendedName>
        <fullName evidence="1">DUF7587 domain-containing protein</fullName>
    </recommendedName>
</protein>
<dbReference type="Proteomes" id="UP000053095">
    <property type="component" value="Unassembled WGS sequence"/>
</dbReference>
<sequence length="361" mass="40833">MPHSIPQEENPSRNYVPFWTADNLADTKEIPTYLFRLNTPWTDGTTTCSRVCPPMPRNTNLLDLNTCIAADHLYAHFDWERKHETTCNFMSWSSSLLFLIQYAFFRYTRWQHRDFNDIKLLVVDTRKLPKGIFAKDMDLLEELSATCKSKFYCRAHNRLANFLRMRNGANHFGEYLTQGALDIFDGESIQVNFQKMVDLGLIKLLPNDMGNEENWNQWPTAVVAARGPFSEPIDAPPALKEEVGTAIAIAKILFKGPWSLPVAAMLLSLKPRQRNDPVILNGFLKIYGADIIRNTVSQGLVIDGERLPEVQQYRYIIDDIASAVLQNDESAASDSHESDGDNCASLGDLTLRMGGLDLGLD</sequence>
<feature type="domain" description="DUF7587" evidence="1">
    <location>
        <begin position="30"/>
        <end position="156"/>
    </location>
</feature>
<name>A0A0B8N3M6_TALPI</name>
<evidence type="ECO:0000259" key="1">
    <source>
        <dbReference type="Pfam" id="PF24494"/>
    </source>
</evidence>
<keyword evidence="3" id="KW-1185">Reference proteome</keyword>
<dbReference type="AlphaFoldDB" id="A0A0B8N3M6"/>
<proteinExistence type="predicted"/>
<evidence type="ECO:0000313" key="3">
    <source>
        <dbReference type="Proteomes" id="UP000053095"/>
    </source>
</evidence>